<proteinExistence type="predicted"/>
<gene>
    <name evidence="2" type="ORF">FSPOR_11869</name>
</gene>
<dbReference type="EMBL" id="PXOF01000289">
    <property type="protein sequence ID" value="RGP58528.1"/>
    <property type="molecule type" value="Genomic_DNA"/>
</dbReference>
<dbReference type="SMART" id="SM00829">
    <property type="entry name" value="PKS_ER"/>
    <property type="match status" value="1"/>
</dbReference>
<comment type="caution">
    <text evidence="2">The sequence shown here is derived from an EMBL/GenBank/DDBJ whole genome shotgun (WGS) entry which is preliminary data.</text>
</comment>
<dbReference type="InterPro" id="IPR013154">
    <property type="entry name" value="ADH-like_N"/>
</dbReference>
<organism evidence="2 3">
    <name type="scientific">Fusarium sporotrichioides</name>
    <dbReference type="NCBI Taxonomy" id="5514"/>
    <lineage>
        <taxon>Eukaryota</taxon>
        <taxon>Fungi</taxon>
        <taxon>Dikarya</taxon>
        <taxon>Ascomycota</taxon>
        <taxon>Pezizomycotina</taxon>
        <taxon>Sordariomycetes</taxon>
        <taxon>Hypocreomycetidae</taxon>
        <taxon>Hypocreales</taxon>
        <taxon>Nectriaceae</taxon>
        <taxon>Fusarium</taxon>
    </lineage>
</organism>
<sequence length="789" mass="86998">MPFVPLSDGAGVVAAIGERVKNLLPGEKVFTVFKPMWRSGRLQREFEISNLASPDVPGVLSEYVVLDQEYWAPMPSNLTFIEASTLPIAGVTAWNALYGLCDYQPRPGQCVLTEGTGGFAKAGGAKVIATTSSTRKGDMLLGLGADHVVNYKEETEWADAVKSLTPGNKGVDLVVDVVGGNTTTQALKAVKSDGLVAIVGFIAGLAEQQPSTVDVFFNMATCRAIHCGSLEHLLQMKAAIEQHNIKPYVDRVFKFEDAPVAYEYMSEQKFIGKICIIAADKIGLAVLRRRRGQLDLDRQRWAFLQIEQLTELDSPGAIKDRLGKLPRGLTEAYHELSIFPEALSEDSSIKYDLQILRGFTGSGAETTYKNTNNNPTFAPFGFIPIAGPKDAVSSISKRDDSYIEVVDCSGITLSGSQSVSIFCSNDSDESNSNDMLKGRLEGTVLWMPDNCSPATYIIARSLEVLEDPSLPGHLVKRKPDNREVLDLIFHYDFKQVKRSDEKIYMRVDWSNAAGYWDEIVAASLDENSKRSLDPRHLGQRGLDKLFFSDDSAEWSRKFESLRDLRFWTDFSSPAITVLINDEVKCDDGGFLQIEAKTKSKVYAKFGFTMISTLYPFNFDSVYGFLDTWYDIDVEQPKTGEDTEKQDMASMQPGLVNLVPNFNIYFGLEADDGEFTADFKTKFSIKSDPDSNRGWVRRIFPSTVGKSLGAFNIGLEVEATGASDLKRDVGNLEPRQGVSGAKYDISLYLPVALILQSKGLYKGNKALHYGIYATAGDAFGNWGSEPANGE</sequence>
<dbReference type="Pfam" id="PF08240">
    <property type="entry name" value="ADH_N"/>
    <property type="match status" value="1"/>
</dbReference>
<dbReference type="InterPro" id="IPR036291">
    <property type="entry name" value="NAD(P)-bd_dom_sf"/>
</dbReference>
<dbReference type="SUPFAM" id="SSF50129">
    <property type="entry name" value="GroES-like"/>
    <property type="match status" value="1"/>
</dbReference>
<feature type="domain" description="Enoyl reductase (ER)" evidence="1">
    <location>
        <begin position="9"/>
        <end position="276"/>
    </location>
</feature>
<dbReference type="Pfam" id="PF00107">
    <property type="entry name" value="ADH_zinc_N"/>
    <property type="match status" value="1"/>
</dbReference>
<dbReference type="InterPro" id="IPR052711">
    <property type="entry name" value="Zinc_ADH-like"/>
</dbReference>
<protein>
    <submittedName>
        <fullName evidence="2">Alcohol dehydrogenase</fullName>
    </submittedName>
</protein>
<dbReference type="PANTHER" id="PTHR45033">
    <property type="match status" value="1"/>
</dbReference>
<evidence type="ECO:0000313" key="2">
    <source>
        <dbReference type="EMBL" id="RGP58528.1"/>
    </source>
</evidence>
<name>A0A395REI6_FUSSP</name>
<dbReference type="InterPro" id="IPR020843">
    <property type="entry name" value="ER"/>
</dbReference>
<dbReference type="Gene3D" id="3.40.50.720">
    <property type="entry name" value="NAD(P)-binding Rossmann-like Domain"/>
    <property type="match status" value="1"/>
</dbReference>
<dbReference type="CDD" id="cd08276">
    <property type="entry name" value="MDR7"/>
    <property type="match status" value="1"/>
</dbReference>
<dbReference type="Gene3D" id="3.90.180.10">
    <property type="entry name" value="Medium-chain alcohol dehydrogenases, catalytic domain"/>
    <property type="match status" value="1"/>
</dbReference>
<dbReference type="STRING" id="5514.A0A395REI6"/>
<dbReference type="AlphaFoldDB" id="A0A395REI6"/>
<dbReference type="GO" id="GO:0016491">
    <property type="term" value="F:oxidoreductase activity"/>
    <property type="evidence" value="ECO:0007669"/>
    <property type="project" value="InterPro"/>
</dbReference>
<evidence type="ECO:0000313" key="3">
    <source>
        <dbReference type="Proteomes" id="UP000266152"/>
    </source>
</evidence>
<accession>A0A395REI6</accession>
<evidence type="ECO:0000259" key="1">
    <source>
        <dbReference type="SMART" id="SM00829"/>
    </source>
</evidence>
<keyword evidence="3" id="KW-1185">Reference proteome</keyword>
<dbReference type="SUPFAM" id="SSF51735">
    <property type="entry name" value="NAD(P)-binding Rossmann-fold domains"/>
    <property type="match status" value="1"/>
</dbReference>
<dbReference type="Proteomes" id="UP000266152">
    <property type="component" value="Unassembled WGS sequence"/>
</dbReference>
<dbReference type="InterPro" id="IPR011032">
    <property type="entry name" value="GroES-like_sf"/>
</dbReference>
<dbReference type="PANTHER" id="PTHR45033:SF2">
    <property type="entry name" value="ZINC-TYPE ALCOHOL DEHYDROGENASE-LIKE PROTEIN C1773.06C"/>
    <property type="match status" value="1"/>
</dbReference>
<reference evidence="2 3" key="1">
    <citation type="journal article" date="2018" name="PLoS Pathog.">
        <title>Evolution of structural diversity of trichothecenes, a family of toxins produced by plant pathogenic and entomopathogenic fungi.</title>
        <authorList>
            <person name="Proctor R.H."/>
            <person name="McCormick S.P."/>
            <person name="Kim H.S."/>
            <person name="Cardoza R.E."/>
            <person name="Stanley A.M."/>
            <person name="Lindo L."/>
            <person name="Kelly A."/>
            <person name="Brown D.W."/>
            <person name="Lee T."/>
            <person name="Vaughan M.M."/>
            <person name="Alexander N.J."/>
            <person name="Busman M."/>
            <person name="Gutierrez S."/>
        </authorList>
    </citation>
    <scope>NUCLEOTIDE SEQUENCE [LARGE SCALE GENOMIC DNA]</scope>
    <source>
        <strain evidence="2 3">NRRL 3299</strain>
    </source>
</reference>
<dbReference type="InterPro" id="IPR013149">
    <property type="entry name" value="ADH-like_C"/>
</dbReference>